<evidence type="ECO:0000313" key="2">
    <source>
        <dbReference type="EMBL" id="KAJ6832181.1"/>
    </source>
</evidence>
<feature type="compositionally biased region" description="Basic residues" evidence="1">
    <location>
        <begin position="121"/>
        <end position="130"/>
    </location>
</feature>
<gene>
    <name evidence="2" type="ORF">M6B38_344750</name>
</gene>
<accession>A0AAX6GV35</accession>
<evidence type="ECO:0000313" key="3">
    <source>
        <dbReference type="Proteomes" id="UP001140949"/>
    </source>
</evidence>
<dbReference type="Proteomes" id="UP001140949">
    <property type="component" value="Unassembled WGS sequence"/>
</dbReference>
<evidence type="ECO:0000256" key="1">
    <source>
        <dbReference type="SAM" id="MobiDB-lite"/>
    </source>
</evidence>
<reference evidence="2" key="1">
    <citation type="journal article" date="2023" name="GigaByte">
        <title>Genome assembly of the bearded iris, Iris pallida Lam.</title>
        <authorList>
            <person name="Bruccoleri R.E."/>
            <person name="Oakeley E.J."/>
            <person name="Faust A.M.E."/>
            <person name="Altorfer M."/>
            <person name="Dessus-Babus S."/>
            <person name="Burckhardt D."/>
            <person name="Oertli M."/>
            <person name="Naumann U."/>
            <person name="Petersen F."/>
            <person name="Wong J."/>
        </authorList>
    </citation>
    <scope>NUCLEOTIDE SEQUENCE</scope>
    <source>
        <strain evidence="2">GSM-AAB239-AS_SAM_17_03QT</strain>
    </source>
</reference>
<feature type="region of interest" description="Disordered" evidence="1">
    <location>
        <begin position="69"/>
        <end position="92"/>
    </location>
</feature>
<dbReference type="AlphaFoldDB" id="A0AAX6GV35"/>
<feature type="region of interest" description="Disordered" evidence="1">
    <location>
        <begin position="110"/>
        <end position="131"/>
    </location>
</feature>
<organism evidence="2 3">
    <name type="scientific">Iris pallida</name>
    <name type="common">Sweet iris</name>
    <dbReference type="NCBI Taxonomy" id="29817"/>
    <lineage>
        <taxon>Eukaryota</taxon>
        <taxon>Viridiplantae</taxon>
        <taxon>Streptophyta</taxon>
        <taxon>Embryophyta</taxon>
        <taxon>Tracheophyta</taxon>
        <taxon>Spermatophyta</taxon>
        <taxon>Magnoliopsida</taxon>
        <taxon>Liliopsida</taxon>
        <taxon>Asparagales</taxon>
        <taxon>Iridaceae</taxon>
        <taxon>Iridoideae</taxon>
        <taxon>Irideae</taxon>
        <taxon>Iris</taxon>
    </lineage>
</organism>
<comment type="caution">
    <text evidence="2">The sequence shown here is derived from an EMBL/GenBank/DDBJ whole genome shotgun (WGS) entry which is preliminary data.</text>
</comment>
<sequence length="194" mass="21601">MMVCGHRMGGWRRTWRSLADCRRSRGIAWVAARLYWCRTRRRGSGDLPSTDQVAGCGRTRSTMDGLRRCEKHSRRGHEARDMRHGRGSGRMLRHSTGTCWAGTITGRAAENHTMGSDGGRSRSRSGHGRGLHQGARSVFFRVATRENIEIACGFGDVRLTEAVQGKNGEQLSTRLLDTSVWLSCSRVETATLVL</sequence>
<proteinExistence type="predicted"/>
<name>A0AAX6GV35_IRIPA</name>
<dbReference type="EMBL" id="JANAVB010016196">
    <property type="protein sequence ID" value="KAJ6832181.1"/>
    <property type="molecule type" value="Genomic_DNA"/>
</dbReference>
<reference evidence="2" key="2">
    <citation type="submission" date="2023-04" db="EMBL/GenBank/DDBJ databases">
        <authorList>
            <person name="Bruccoleri R.E."/>
            <person name="Oakeley E.J."/>
            <person name="Faust A.-M."/>
            <person name="Dessus-Babus S."/>
            <person name="Altorfer M."/>
            <person name="Burckhardt D."/>
            <person name="Oertli M."/>
            <person name="Naumann U."/>
            <person name="Petersen F."/>
            <person name="Wong J."/>
        </authorList>
    </citation>
    <scope>NUCLEOTIDE SEQUENCE</scope>
    <source>
        <strain evidence="2">GSM-AAB239-AS_SAM_17_03QT</strain>
        <tissue evidence="2">Leaf</tissue>
    </source>
</reference>
<protein>
    <submittedName>
        <fullName evidence="2">Pollen-specific leucine-rich repeat extensin-like protein 3</fullName>
    </submittedName>
</protein>
<keyword evidence="3" id="KW-1185">Reference proteome</keyword>